<gene>
    <name evidence="2" type="ORF">B2J93_8767</name>
</gene>
<name>A0A218YVR8_9HELO</name>
<keyword evidence="3" id="KW-1185">Reference proteome</keyword>
<feature type="compositionally biased region" description="Polar residues" evidence="1">
    <location>
        <begin position="23"/>
        <end position="32"/>
    </location>
</feature>
<feature type="compositionally biased region" description="Low complexity" evidence="1">
    <location>
        <begin position="1"/>
        <end position="13"/>
    </location>
</feature>
<reference evidence="2 3" key="1">
    <citation type="submission" date="2017-04" db="EMBL/GenBank/DDBJ databases">
        <title>Draft genome sequence of Marssonina coronaria NL1: causal agent of apple blotch.</title>
        <authorList>
            <person name="Cheng Q."/>
        </authorList>
    </citation>
    <scope>NUCLEOTIDE SEQUENCE [LARGE SCALE GENOMIC DNA]</scope>
    <source>
        <strain evidence="2 3">NL1</strain>
    </source>
</reference>
<dbReference type="Proteomes" id="UP000242519">
    <property type="component" value="Unassembled WGS sequence"/>
</dbReference>
<evidence type="ECO:0000256" key="1">
    <source>
        <dbReference type="SAM" id="MobiDB-lite"/>
    </source>
</evidence>
<proteinExistence type="predicted"/>
<protein>
    <submittedName>
        <fullName evidence="2">Uncharacterized protein</fullName>
    </submittedName>
</protein>
<accession>A0A218YVR8</accession>
<evidence type="ECO:0000313" key="2">
    <source>
        <dbReference type="EMBL" id="OWO99370.1"/>
    </source>
</evidence>
<sequence>MPFSSPFKSSPAPRGSPVLPKSPENNSTTSKIAETAAPPPKSYSAVSPSAQLARLRKQIPMLELESDEACLAWKAASTLTSLRQSEYQDTVQGRAVTQSAAEAEAAYDEAYRCLKAAAREEEWRRQKLQRVRLQIRRLVLEGTR</sequence>
<comment type="caution">
    <text evidence="2">The sequence shown here is derived from an EMBL/GenBank/DDBJ whole genome shotgun (WGS) entry which is preliminary data.</text>
</comment>
<feature type="region of interest" description="Disordered" evidence="1">
    <location>
        <begin position="1"/>
        <end position="46"/>
    </location>
</feature>
<dbReference type="EMBL" id="MZNU01000361">
    <property type="protein sequence ID" value="OWO99370.1"/>
    <property type="molecule type" value="Genomic_DNA"/>
</dbReference>
<dbReference type="InParanoid" id="A0A218YVR8"/>
<evidence type="ECO:0000313" key="3">
    <source>
        <dbReference type="Proteomes" id="UP000242519"/>
    </source>
</evidence>
<organism evidence="2 3">
    <name type="scientific">Diplocarpon coronariae</name>
    <dbReference type="NCBI Taxonomy" id="2795749"/>
    <lineage>
        <taxon>Eukaryota</taxon>
        <taxon>Fungi</taxon>
        <taxon>Dikarya</taxon>
        <taxon>Ascomycota</taxon>
        <taxon>Pezizomycotina</taxon>
        <taxon>Leotiomycetes</taxon>
        <taxon>Helotiales</taxon>
        <taxon>Drepanopezizaceae</taxon>
        <taxon>Diplocarpon</taxon>
    </lineage>
</organism>
<dbReference type="AlphaFoldDB" id="A0A218YVR8"/>